<keyword evidence="3" id="KW-1185">Reference proteome</keyword>
<protein>
    <submittedName>
        <fullName evidence="2">Uncharacterized protein</fullName>
    </submittedName>
</protein>
<dbReference type="Proteomes" id="UP001175271">
    <property type="component" value="Unassembled WGS sequence"/>
</dbReference>
<proteinExistence type="predicted"/>
<gene>
    <name evidence="1" type="ORF">QR680_005547</name>
    <name evidence="2" type="ORF">QR680_012710</name>
</gene>
<evidence type="ECO:0000313" key="3">
    <source>
        <dbReference type="Proteomes" id="UP001175271"/>
    </source>
</evidence>
<reference evidence="2" key="1">
    <citation type="submission" date="2023-06" db="EMBL/GenBank/DDBJ databases">
        <title>Genomic analysis of the entomopathogenic nematode Steinernema hermaphroditum.</title>
        <authorList>
            <person name="Schwarz E.M."/>
            <person name="Heppert J.K."/>
            <person name="Baniya A."/>
            <person name="Schwartz H.T."/>
            <person name="Tan C.-H."/>
            <person name="Antoshechkin I."/>
            <person name="Sternberg P.W."/>
            <person name="Goodrich-Blair H."/>
            <person name="Dillman A.R."/>
        </authorList>
    </citation>
    <scope>NUCLEOTIDE SEQUENCE</scope>
    <source>
        <strain evidence="2">PS9179</strain>
        <tissue evidence="2">Whole animal</tissue>
    </source>
</reference>
<dbReference type="EMBL" id="JAUCMV010000002">
    <property type="protein sequence ID" value="KAK0416832.1"/>
    <property type="molecule type" value="Genomic_DNA"/>
</dbReference>
<comment type="caution">
    <text evidence="2">The sequence shown here is derived from an EMBL/GenBank/DDBJ whole genome shotgun (WGS) entry which is preliminary data.</text>
</comment>
<accession>A0AA39I5G5</accession>
<sequence length="133" mass="15605">MHFMFFTPYHYGCTLQRSRKRCREELGDDVANVDDTFGFEIPDRFRKAEGINQEKEEDFLLADVNEDGLRAVIFMTDTGRKVLDKYRNIAFDGTFGIVPSHMYQLVTVHAYIEKFSVPLVYCITNKKTKKLYK</sequence>
<organism evidence="2 3">
    <name type="scientific">Steinernema hermaphroditum</name>
    <dbReference type="NCBI Taxonomy" id="289476"/>
    <lineage>
        <taxon>Eukaryota</taxon>
        <taxon>Metazoa</taxon>
        <taxon>Ecdysozoa</taxon>
        <taxon>Nematoda</taxon>
        <taxon>Chromadorea</taxon>
        <taxon>Rhabditida</taxon>
        <taxon>Tylenchina</taxon>
        <taxon>Panagrolaimomorpha</taxon>
        <taxon>Strongyloidoidea</taxon>
        <taxon>Steinernematidae</taxon>
        <taxon>Steinernema</taxon>
    </lineage>
</organism>
<dbReference type="AlphaFoldDB" id="A0AA39I5G5"/>
<dbReference type="EMBL" id="JAUCMV010000003">
    <property type="protein sequence ID" value="KAK0411220.1"/>
    <property type="molecule type" value="Genomic_DNA"/>
</dbReference>
<evidence type="ECO:0000313" key="2">
    <source>
        <dbReference type="EMBL" id="KAK0416832.1"/>
    </source>
</evidence>
<name>A0AA39I5G5_9BILA</name>
<evidence type="ECO:0000313" key="1">
    <source>
        <dbReference type="EMBL" id="KAK0411220.1"/>
    </source>
</evidence>